<gene>
    <name evidence="2" type="ORF">R5R35_002046</name>
</gene>
<dbReference type="InterPro" id="IPR013083">
    <property type="entry name" value="Znf_RING/FYVE/PHD"/>
</dbReference>
<evidence type="ECO:0000313" key="2">
    <source>
        <dbReference type="EMBL" id="KAK7791676.1"/>
    </source>
</evidence>
<sequence length="286" mass="32630">MSNKETQRIQDDEEENNTCTVCSEKITDTKFATCDSCKATSHYICSDICTTEQRCFELKSKRRMKFFCLACEKGMSILPEVLSSITSMKAEITKLTEMITKNKSEANTLENQGHTAVIENAIEELSIRQLKSKNIILHNVKESTQDVATKRQEDDRNEATKIFKSFNEVCPDIVMTTRLGKQTDTITKPRPLRIVLKDSSQVLNILKRKELYTGPIQFSSDKTQQQRNHLKFLNSEVERLNREEGIPTKIIKYINGFPKIINKPQAKSKKGMTQSQATQSTSSTKM</sequence>
<evidence type="ECO:0008006" key="4">
    <source>
        <dbReference type="Google" id="ProtNLM"/>
    </source>
</evidence>
<proteinExistence type="predicted"/>
<dbReference type="InterPro" id="IPR011011">
    <property type="entry name" value="Znf_FYVE_PHD"/>
</dbReference>
<dbReference type="SUPFAM" id="SSF57903">
    <property type="entry name" value="FYVE/PHD zinc finger"/>
    <property type="match status" value="1"/>
</dbReference>
<feature type="region of interest" description="Disordered" evidence="1">
    <location>
        <begin position="263"/>
        <end position="286"/>
    </location>
</feature>
<comment type="caution">
    <text evidence="2">The sequence shown here is derived from an EMBL/GenBank/DDBJ whole genome shotgun (WGS) entry which is preliminary data.</text>
</comment>
<feature type="compositionally biased region" description="Low complexity" evidence="1">
    <location>
        <begin position="273"/>
        <end position="286"/>
    </location>
</feature>
<protein>
    <recommendedName>
        <fullName evidence="4">PHD-type domain-containing protein</fullName>
    </recommendedName>
</protein>
<dbReference type="AlphaFoldDB" id="A0AAN9Z0F8"/>
<dbReference type="EMBL" id="JAZDUA010000512">
    <property type="protein sequence ID" value="KAK7791676.1"/>
    <property type="molecule type" value="Genomic_DNA"/>
</dbReference>
<evidence type="ECO:0000256" key="1">
    <source>
        <dbReference type="SAM" id="MobiDB-lite"/>
    </source>
</evidence>
<organism evidence="2 3">
    <name type="scientific">Gryllus longicercus</name>
    <dbReference type="NCBI Taxonomy" id="2509291"/>
    <lineage>
        <taxon>Eukaryota</taxon>
        <taxon>Metazoa</taxon>
        <taxon>Ecdysozoa</taxon>
        <taxon>Arthropoda</taxon>
        <taxon>Hexapoda</taxon>
        <taxon>Insecta</taxon>
        <taxon>Pterygota</taxon>
        <taxon>Neoptera</taxon>
        <taxon>Polyneoptera</taxon>
        <taxon>Orthoptera</taxon>
        <taxon>Ensifera</taxon>
        <taxon>Gryllidea</taxon>
        <taxon>Grylloidea</taxon>
        <taxon>Gryllidae</taxon>
        <taxon>Gryllinae</taxon>
        <taxon>Gryllus</taxon>
    </lineage>
</organism>
<name>A0AAN9Z0F8_9ORTH</name>
<accession>A0AAN9Z0F8</accession>
<dbReference type="Proteomes" id="UP001378592">
    <property type="component" value="Unassembled WGS sequence"/>
</dbReference>
<evidence type="ECO:0000313" key="3">
    <source>
        <dbReference type="Proteomes" id="UP001378592"/>
    </source>
</evidence>
<dbReference type="Gene3D" id="3.30.40.10">
    <property type="entry name" value="Zinc/RING finger domain, C3HC4 (zinc finger)"/>
    <property type="match status" value="1"/>
</dbReference>
<keyword evidence="3" id="KW-1185">Reference proteome</keyword>
<reference evidence="2 3" key="1">
    <citation type="submission" date="2024-03" db="EMBL/GenBank/DDBJ databases">
        <title>The genome assembly and annotation of the cricket Gryllus longicercus Weissman &amp; Gray.</title>
        <authorList>
            <person name="Szrajer S."/>
            <person name="Gray D."/>
            <person name="Ylla G."/>
        </authorList>
    </citation>
    <scope>NUCLEOTIDE SEQUENCE [LARGE SCALE GENOMIC DNA]</scope>
    <source>
        <strain evidence="2">DAG 2021-001</strain>
        <tissue evidence="2">Whole body minus gut</tissue>
    </source>
</reference>